<dbReference type="Pfam" id="PF01522">
    <property type="entry name" value="Polysacc_deac_1"/>
    <property type="match status" value="1"/>
</dbReference>
<evidence type="ECO:0000313" key="5">
    <source>
        <dbReference type="Proteomes" id="UP001219862"/>
    </source>
</evidence>
<evidence type="ECO:0000256" key="1">
    <source>
        <dbReference type="ARBA" id="ARBA00004613"/>
    </source>
</evidence>
<keyword evidence="2" id="KW-0732">Signal</keyword>
<evidence type="ECO:0000313" key="4">
    <source>
        <dbReference type="EMBL" id="MDC8786688.1"/>
    </source>
</evidence>
<reference evidence="4 5" key="1">
    <citation type="submission" date="2022-10" db="EMBL/GenBank/DDBJ databases">
        <title>paucibacter sp. hw8 Genome sequencing.</title>
        <authorList>
            <person name="Park S."/>
        </authorList>
    </citation>
    <scope>NUCLEOTIDE SEQUENCE [LARGE SCALE GENOMIC DNA]</scope>
    <source>
        <strain evidence="5">hw8</strain>
    </source>
</reference>
<dbReference type="SUPFAM" id="SSF88713">
    <property type="entry name" value="Glycoside hydrolase/deacetylase"/>
    <property type="match status" value="1"/>
</dbReference>
<keyword evidence="5" id="KW-1185">Reference proteome</keyword>
<dbReference type="RefSeq" id="WP_273597804.1">
    <property type="nucleotide sequence ID" value="NZ_JAQQXS010000015.1"/>
</dbReference>
<evidence type="ECO:0000256" key="2">
    <source>
        <dbReference type="ARBA" id="ARBA00022729"/>
    </source>
</evidence>
<dbReference type="InterPro" id="IPR051398">
    <property type="entry name" value="Polysacch_Deacetylase"/>
</dbReference>
<dbReference type="CDD" id="cd10967">
    <property type="entry name" value="CE4_GLA_like_6s"/>
    <property type="match status" value="1"/>
</dbReference>
<name>A0ABT5KUR7_9BURK</name>
<gene>
    <name evidence="4" type="ORF">PRZ01_15970</name>
</gene>
<feature type="domain" description="NodB homology" evidence="3">
    <location>
        <begin position="6"/>
        <end position="119"/>
    </location>
</feature>
<dbReference type="Gene3D" id="3.20.20.370">
    <property type="entry name" value="Glycoside hydrolase/deacetylase"/>
    <property type="match status" value="1"/>
</dbReference>
<dbReference type="EMBL" id="JAQQXS010000015">
    <property type="protein sequence ID" value="MDC8786688.1"/>
    <property type="molecule type" value="Genomic_DNA"/>
</dbReference>
<proteinExistence type="predicted"/>
<dbReference type="Proteomes" id="UP001219862">
    <property type="component" value="Unassembled WGS sequence"/>
</dbReference>
<accession>A0ABT5KUR7</accession>
<dbReference type="PANTHER" id="PTHR34216">
    <property type="match status" value="1"/>
</dbReference>
<evidence type="ECO:0000259" key="3">
    <source>
        <dbReference type="Pfam" id="PF01522"/>
    </source>
</evidence>
<comment type="caution">
    <text evidence="4">The sequence shown here is derived from an EMBL/GenBank/DDBJ whole genome shotgun (WGS) entry which is preliminary data.</text>
</comment>
<protein>
    <submittedName>
        <fullName evidence="4">Polysaccharide deacetylase family protein</fullName>
    </submittedName>
</protein>
<comment type="subcellular location">
    <subcellularLocation>
        <location evidence="1">Secreted</location>
    </subcellularLocation>
</comment>
<dbReference type="PANTHER" id="PTHR34216:SF3">
    <property type="entry name" value="POLY-BETA-1,6-N-ACETYL-D-GLUCOSAMINE N-DEACETYLASE"/>
    <property type="match status" value="1"/>
</dbReference>
<dbReference type="InterPro" id="IPR002509">
    <property type="entry name" value="NODB_dom"/>
</dbReference>
<dbReference type="InterPro" id="IPR011330">
    <property type="entry name" value="Glyco_hydro/deAcase_b/a-brl"/>
</dbReference>
<organism evidence="4 5">
    <name type="scientific">Roseateles koreensis</name>
    <dbReference type="NCBI Taxonomy" id="2987526"/>
    <lineage>
        <taxon>Bacteria</taxon>
        <taxon>Pseudomonadati</taxon>
        <taxon>Pseudomonadota</taxon>
        <taxon>Betaproteobacteria</taxon>
        <taxon>Burkholderiales</taxon>
        <taxon>Sphaerotilaceae</taxon>
        <taxon>Roseateles</taxon>
    </lineage>
</organism>
<sequence>MLFTTSWDDGHPDDLRLADLLGKHGIKGTFYVPITNREGLPTLDAAGLRALDAIAEIGAHTRDHVYADAVPFEVWIDQVKAGKNELEQILGHSVSGFCYPGGKIVPNAAERVKELGFEYARTTQNFHTQAGSDPHRIPTTLQFYPHSRQVLMRNFLKQGNYISRFSNFLPAMTRGTLQERLEHMLEIALHTNTAEVFHLWGHSWELAQLNLWPDLDNFLRVAAAHIPLSHRVDNAGIAANIR</sequence>